<proteinExistence type="predicted"/>
<accession>A0A2G8KTH4</accession>
<feature type="coiled-coil region" evidence="4">
    <location>
        <begin position="186"/>
        <end position="213"/>
    </location>
</feature>
<evidence type="ECO:0000256" key="2">
    <source>
        <dbReference type="ARBA" id="ARBA00047676"/>
    </source>
</evidence>
<dbReference type="AlphaFoldDB" id="A0A2G8KTH4"/>
<dbReference type="EMBL" id="MRZV01000379">
    <property type="protein sequence ID" value="PIK51309.1"/>
    <property type="molecule type" value="Genomic_DNA"/>
</dbReference>
<comment type="catalytic activity">
    <reaction evidence="3">
        <text>a D-aminoacyl-tRNA + H2O = a tRNA + a D-alpha-amino acid + H(+)</text>
        <dbReference type="Rhea" id="RHEA:13953"/>
        <dbReference type="Rhea" id="RHEA-COMP:10123"/>
        <dbReference type="Rhea" id="RHEA-COMP:10124"/>
        <dbReference type="ChEBI" id="CHEBI:15377"/>
        <dbReference type="ChEBI" id="CHEBI:15378"/>
        <dbReference type="ChEBI" id="CHEBI:59871"/>
        <dbReference type="ChEBI" id="CHEBI:78442"/>
        <dbReference type="ChEBI" id="CHEBI:79333"/>
        <dbReference type="EC" id="3.1.1.96"/>
    </reaction>
</comment>
<organism evidence="6 7">
    <name type="scientific">Stichopus japonicus</name>
    <name type="common">Sea cucumber</name>
    <dbReference type="NCBI Taxonomy" id="307972"/>
    <lineage>
        <taxon>Eukaryota</taxon>
        <taxon>Metazoa</taxon>
        <taxon>Echinodermata</taxon>
        <taxon>Eleutherozoa</taxon>
        <taxon>Echinozoa</taxon>
        <taxon>Holothuroidea</taxon>
        <taxon>Aspidochirotacea</taxon>
        <taxon>Aspidochirotida</taxon>
        <taxon>Stichopodidae</taxon>
        <taxon>Apostichopus</taxon>
    </lineage>
</organism>
<dbReference type="PANTHER" id="PTHR10472:SF5">
    <property type="entry name" value="D-AMINOACYL-TRNA DEACYLASE 1"/>
    <property type="match status" value="1"/>
</dbReference>
<feature type="region of interest" description="Disordered" evidence="5">
    <location>
        <begin position="339"/>
        <end position="376"/>
    </location>
</feature>
<feature type="region of interest" description="Disordered" evidence="5">
    <location>
        <begin position="510"/>
        <end position="564"/>
    </location>
</feature>
<feature type="region of interest" description="Disordered" evidence="5">
    <location>
        <begin position="65"/>
        <end position="92"/>
    </location>
</feature>
<dbReference type="InterPro" id="IPR003732">
    <property type="entry name" value="Daa-tRNA_deacyls_DTD"/>
</dbReference>
<reference evidence="6 7" key="1">
    <citation type="journal article" date="2017" name="PLoS Biol.">
        <title>The sea cucumber genome provides insights into morphological evolution and visceral regeneration.</title>
        <authorList>
            <person name="Zhang X."/>
            <person name="Sun L."/>
            <person name="Yuan J."/>
            <person name="Sun Y."/>
            <person name="Gao Y."/>
            <person name="Zhang L."/>
            <person name="Li S."/>
            <person name="Dai H."/>
            <person name="Hamel J.F."/>
            <person name="Liu C."/>
            <person name="Yu Y."/>
            <person name="Liu S."/>
            <person name="Lin W."/>
            <person name="Guo K."/>
            <person name="Jin S."/>
            <person name="Xu P."/>
            <person name="Storey K.B."/>
            <person name="Huan P."/>
            <person name="Zhang T."/>
            <person name="Zhou Y."/>
            <person name="Zhang J."/>
            <person name="Lin C."/>
            <person name="Li X."/>
            <person name="Xing L."/>
            <person name="Huo D."/>
            <person name="Sun M."/>
            <person name="Wang L."/>
            <person name="Mercier A."/>
            <person name="Li F."/>
            <person name="Yang H."/>
            <person name="Xiang J."/>
        </authorList>
    </citation>
    <scope>NUCLEOTIDE SEQUENCE [LARGE SCALE GENOMIC DNA]</scope>
    <source>
        <strain evidence="6">Shaxun</strain>
        <tissue evidence="6">Muscle</tissue>
    </source>
</reference>
<keyword evidence="7" id="KW-1185">Reference proteome</keyword>
<dbReference type="Proteomes" id="UP000230750">
    <property type="component" value="Unassembled WGS sequence"/>
</dbReference>
<feature type="compositionally biased region" description="Basic and acidic residues" evidence="5">
    <location>
        <begin position="544"/>
        <end position="553"/>
    </location>
</feature>
<gene>
    <name evidence="6" type="ORF">BSL78_11786</name>
</gene>
<sequence length="584" mass="64591">MATIDDQFEYSSTGNILQRILNSKKSSESHKSRSNLYPNKLVDTQSPQFLDQAHEDSIQHSVYSAVHQHTAGPSRPSQRESRFNVGGGVSNHGYRDSGRRTFVCNDVNGETSFGSLDHSGASASPRAHSHLDQSDIMDGASNSSSFQSEFLNISEGIDLDSLTPANLCRLSFVDLANLTIVSLVQLQKYGQIILNLQQEMSVLKEEIDTLKGGQPKNSKKRSTNCARESLSNAAENFQKLDAMLEKLPTGKMRDCVECLNIEDGNKKSTYACRVCWRGLHRSPTCVYKHRCLKTLVRDLGLSNDAEDFDNDDGSSAYNDYGGYDNGELYNGLDENMEFSTDSATASSESHPATSKSIPVKRKKPVENNLPNKAMKKPNFGNGRVDAIFTHCIRKMDAGSRRECSSCSNRKAGKRQRSRYMCAKCGRGLHSRGTCITVHPCWVEEFKGWEQGKEFKKGTAIKIKTVTSEIVEEEEVGETEAKLEQIPVEDNSESEANYEVVAVGGIGEDEGDEGQILGAVEGPGQGEEENEEVIVVKRRKSPSKNQKESQENGKADSLTDQDLRREVQQEFQAEVANVLKVLDEG</sequence>
<dbReference type="EC" id="3.1.1.96" evidence="1"/>
<protein>
    <recommendedName>
        <fullName evidence="1">D-aminoacyl-tRNA deacylase</fullName>
        <ecNumber evidence="1">3.1.1.96</ecNumber>
    </recommendedName>
</protein>
<evidence type="ECO:0000313" key="6">
    <source>
        <dbReference type="EMBL" id="PIK51309.1"/>
    </source>
</evidence>
<dbReference type="PANTHER" id="PTHR10472">
    <property type="entry name" value="D-TYROSYL-TRNA TYR DEACYLASE"/>
    <property type="match status" value="1"/>
</dbReference>
<comment type="catalytic activity">
    <reaction evidence="2">
        <text>glycyl-tRNA(Ala) + H2O = tRNA(Ala) + glycine + H(+)</text>
        <dbReference type="Rhea" id="RHEA:53744"/>
        <dbReference type="Rhea" id="RHEA-COMP:9657"/>
        <dbReference type="Rhea" id="RHEA-COMP:13640"/>
        <dbReference type="ChEBI" id="CHEBI:15377"/>
        <dbReference type="ChEBI" id="CHEBI:15378"/>
        <dbReference type="ChEBI" id="CHEBI:57305"/>
        <dbReference type="ChEBI" id="CHEBI:78442"/>
        <dbReference type="ChEBI" id="CHEBI:78522"/>
        <dbReference type="EC" id="3.1.1.96"/>
    </reaction>
</comment>
<evidence type="ECO:0000256" key="1">
    <source>
        <dbReference type="ARBA" id="ARBA00013056"/>
    </source>
</evidence>
<dbReference type="GO" id="GO:0051500">
    <property type="term" value="F:D-tyrosyl-tRNA(Tyr) deacylase activity"/>
    <property type="evidence" value="ECO:0007669"/>
    <property type="project" value="TreeGrafter"/>
</dbReference>
<evidence type="ECO:0000313" key="7">
    <source>
        <dbReference type="Proteomes" id="UP000230750"/>
    </source>
</evidence>
<name>A0A2G8KTH4_STIJA</name>
<evidence type="ECO:0000256" key="5">
    <source>
        <dbReference type="SAM" id="MobiDB-lite"/>
    </source>
</evidence>
<dbReference type="GO" id="GO:0005737">
    <property type="term" value="C:cytoplasm"/>
    <property type="evidence" value="ECO:0007669"/>
    <property type="project" value="InterPro"/>
</dbReference>
<evidence type="ECO:0000256" key="3">
    <source>
        <dbReference type="ARBA" id="ARBA00048018"/>
    </source>
</evidence>
<dbReference type="OrthoDB" id="10347773at2759"/>
<comment type="caution">
    <text evidence="6">The sequence shown here is derived from an EMBL/GenBank/DDBJ whole genome shotgun (WGS) entry which is preliminary data.</text>
</comment>
<evidence type="ECO:0000256" key="4">
    <source>
        <dbReference type="SAM" id="Coils"/>
    </source>
</evidence>
<feature type="compositionally biased region" description="Polar residues" evidence="5">
    <location>
        <begin position="339"/>
        <end position="356"/>
    </location>
</feature>
<keyword evidence="4" id="KW-0175">Coiled coil</keyword>